<dbReference type="Proteomes" id="UP001165044">
    <property type="component" value="Unassembled WGS sequence"/>
</dbReference>
<organism evidence="1 2">
    <name type="scientific">Geothrix edaphica</name>
    <dbReference type="NCBI Taxonomy" id="2927976"/>
    <lineage>
        <taxon>Bacteria</taxon>
        <taxon>Pseudomonadati</taxon>
        <taxon>Acidobacteriota</taxon>
        <taxon>Holophagae</taxon>
        <taxon>Holophagales</taxon>
        <taxon>Holophagaceae</taxon>
        <taxon>Geothrix</taxon>
    </lineage>
</organism>
<protein>
    <submittedName>
        <fullName evidence="1">Uncharacterized protein</fullName>
    </submittedName>
</protein>
<dbReference type="RefSeq" id="WP_285608529.1">
    <property type="nucleotide sequence ID" value="NZ_BSDC01000002.1"/>
</dbReference>
<keyword evidence="2" id="KW-1185">Reference proteome</keyword>
<proteinExistence type="predicted"/>
<evidence type="ECO:0000313" key="1">
    <source>
        <dbReference type="EMBL" id="GLH67404.1"/>
    </source>
</evidence>
<dbReference type="EMBL" id="BSDC01000002">
    <property type="protein sequence ID" value="GLH67404.1"/>
    <property type="molecule type" value="Genomic_DNA"/>
</dbReference>
<sequence length="160" mass="18054">MASETSFSVVDSGSGLGPLWRSLGDLWFFGWLGNLWFSTLADTEAGRSQVKQAAEDHEALRGTRPYTQVLQAILDDPQFRLVDQDPAVGEQVLVHAACFDGTWIQMRGSALAQARYLRLYCTSRFKPFRQAYTFDLASNEITRHGLPGGQWHREVPYALW</sequence>
<gene>
    <name evidence="1" type="ORF">GETHED_17680</name>
</gene>
<comment type="caution">
    <text evidence="1">The sequence shown here is derived from an EMBL/GenBank/DDBJ whole genome shotgun (WGS) entry which is preliminary data.</text>
</comment>
<accession>A0ABQ5PYF6</accession>
<reference evidence="1" key="1">
    <citation type="journal article" date="2023" name="Antonie Van Leeuwenhoek">
        <title>Mesoterricola silvestris gen. nov., sp. nov., Mesoterricola sediminis sp. nov., Geothrix oryzae sp. nov., Geothrix edaphica sp. nov., Geothrix rubra sp. nov., and Geothrix limicola sp. nov., six novel members of Acidobacteriota isolated from soils.</title>
        <authorList>
            <person name="Itoh H."/>
            <person name="Sugisawa Y."/>
            <person name="Mise K."/>
            <person name="Xu Z."/>
            <person name="Kuniyasu M."/>
            <person name="Ushijima N."/>
            <person name="Kawano K."/>
            <person name="Kobayashi E."/>
            <person name="Shiratori Y."/>
            <person name="Masuda Y."/>
            <person name="Senoo K."/>
        </authorList>
    </citation>
    <scope>NUCLEOTIDE SEQUENCE</scope>
    <source>
        <strain evidence="1">Red802</strain>
    </source>
</reference>
<evidence type="ECO:0000313" key="2">
    <source>
        <dbReference type="Proteomes" id="UP001165044"/>
    </source>
</evidence>
<name>A0ABQ5PYF6_9BACT</name>